<evidence type="ECO:0000259" key="2">
    <source>
        <dbReference type="PROSITE" id="PS50943"/>
    </source>
</evidence>
<proteinExistence type="predicted"/>
<dbReference type="InterPro" id="IPR010982">
    <property type="entry name" value="Lambda_DNA-bd_dom_sf"/>
</dbReference>
<accession>A0ABP4II10</accession>
<name>A0ABP4II10_9ACTN</name>
<dbReference type="InterPro" id="IPR001387">
    <property type="entry name" value="Cro/C1-type_HTH"/>
</dbReference>
<feature type="region of interest" description="Disordered" evidence="1">
    <location>
        <begin position="67"/>
        <end position="86"/>
    </location>
</feature>
<dbReference type="PROSITE" id="PS50943">
    <property type="entry name" value="HTH_CROC1"/>
    <property type="match status" value="1"/>
</dbReference>
<dbReference type="Proteomes" id="UP001499863">
    <property type="component" value="Unassembled WGS sequence"/>
</dbReference>
<dbReference type="RefSeq" id="WP_344331789.1">
    <property type="nucleotide sequence ID" value="NZ_BAAAKJ010000105.1"/>
</dbReference>
<organism evidence="3 4">
    <name type="scientific">Kitasatospora putterlickiae</name>
    <dbReference type="NCBI Taxonomy" id="221725"/>
    <lineage>
        <taxon>Bacteria</taxon>
        <taxon>Bacillati</taxon>
        <taxon>Actinomycetota</taxon>
        <taxon>Actinomycetes</taxon>
        <taxon>Kitasatosporales</taxon>
        <taxon>Streptomycetaceae</taxon>
        <taxon>Kitasatospora</taxon>
    </lineage>
</organism>
<evidence type="ECO:0000313" key="4">
    <source>
        <dbReference type="Proteomes" id="UP001499863"/>
    </source>
</evidence>
<protein>
    <recommendedName>
        <fullName evidence="2">HTH cro/C1-type domain-containing protein</fullName>
    </recommendedName>
</protein>
<gene>
    <name evidence="3" type="ORF">GCM10009639_20300</name>
</gene>
<dbReference type="CDD" id="cd00093">
    <property type="entry name" value="HTH_XRE"/>
    <property type="match status" value="1"/>
</dbReference>
<sequence length="454" mass="47412">MRTSNSPASGFGPELRRRRLAAGLTLTRLAEMLNYSKGHLSKIERGHKAPPPDLARRCDAQLGAGGELERLAPPETAAGRGTGAGAVADDEESVLLRVDRDGVRWPGGGLGSGLGRRQLLTAAGVVGAVGVVGAGRAEAQEAAQGTPRPDASPAEIFRAQFDHMRLLGQSTDPALLLPMLTVQTHTLRELALQADAVARVRLLGLAARYAEFAGWMAQEAGDDPSALWWTARAVELAEGGDDRDLGSYTLVRRALVTFYAGDAAATVGLVDPVVRDGRLPPRIRGLAAQREAQGHALAGDHTASLRSLDRARELLARSAADGGDGGDGGDGEPVLGSGNLADPAAMVTGWCLYDLGRPDRAAEVLDRECAAIPAHAVRTRARYGLRRALAHAAAGEVEHACALAADLLALVPGLRSATIATDVARLDRELSRFRANQAVRGLQPALAAALHPGS</sequence>
<evidence type="ECO:0000313" key="3">
    <source>
        <dbReference type="EMBL" id="GAA1390993.1"/>
    </source>
</evidence>
<comment type="caution">
    <text evidence="3">The sequence shown here is derived from an EMBL/GenBank/DDBJ whole genome shotgun (WGS) entry which is preliminary data.</text>
</comment>
<keyword evidence="4" id="KW-1185">Reference proteome</keyword>
<dbReference type="SMART" id="SM00530">
    <property type="entry name" value="HTH_XRE"/>
    <property type="match status" value="1"/>
</dbReference>
<feature type="domain" description="HTH cro/C1-type" evidence="2">
    <location>
        <begin position="15"/>
        <end position="57"/>
    </location>
</feature>
<dbReference type="Gene3D" id="1.10.260.40">
    <property type="entry name" value="lambda repressor-like DNA-binding domains"/>
    <property type="match status" value="1"/>
</dbReference>
<dbReference type="EMBL" id="BAAAKJ010000105">
    <property type="protein sequence ID" value="GAA1390993.1"/>
    <property type="molecule type" value="Genomic_DNA"/>
</dbReference>
<dbReference type="Pfam" id="PF13560">
    <property type="entry name" value="HTH_31"/>
    <property type="match status" value="1"/>
</dbReference>
<dbReference type="SUPFAM" id="SSF47413">
    <property type="entry name" value="lambda repressor-like DNA-binding domains"/>
    <property type="match status" value="1"/>
</dbReference>
<evidence type="ECO:0000256" key="1">
    <source>
        <dbReference type="SAM" id="MobiDB-lite"/>
    </source>
</evidence>
<reference evidence="4" key="1">
    <citation type="journal article" date="2019" name="Int. J. Syst. Evol. Microbiol.">
        <title>The Global Catalogue of Microorganisms (GCM) 10K type strain sequencing project: providing services to taxonomists for standard genome sequencing and annotation.</title>
        <authorList>
            <consortium name="The Broad Institute Genomics Platform"/>
            <consortium name="The Broad Institute Genome Sequencing Center for Infectious Disease"/>
            <person name="Wu L."/>
            <person name="Ma J."/>
        </authorList>
    </citation>
    <scope>NUCLEOTIDE SEQUENCE [LARGE SCALE GENOMIC DNA]</scope>
    <source>
        <strain evidence="4">JCM 12393</strain>
    </source>
</reference>